<dbReference type="OrthoDB" id="424426at2"/>
<dbReference type="InterPro" id="IPR012863">
    <property type="entry name" value="DUF1636"/>
</dbReference>
<dbReference type="CDD" id="cd02980">
    <property type="entry name" value="TRX_Fd_family"/>
    <property type="match status" value="1"/>
</dbReference>
<evidence type="ECO:0000313" key="1">
    <source>
        <dbReference type="EMBL" id="PSB55116.1"/>
    </source>
</evidence>
<dbReference type="Pfam" id="PF07845">
    <property type="entry name" value="DUF1636"/>
    <property type="match status" value="1"/>
</dbReference>
<comment type="caution">
    <text evidence="1">The sequence shown here is derived from an EMBL/GenBank/DDBJ whole genome shotgun (WGS) entry which is preliminary data.</text>
</comment>
<dbReference type="Proteomes" id="UP000238937">
    <property type="component" value="Unassembled WGS sequence"/>
</dbReference>
<dbReference type="Gene3D" id="3.40.30.10">
    <property type="entry name" value="Glutaredoxin"/>
    <property type="match status" value="1"/>
</dbReference>
<sequence length="137" mass="14701">MNPQHCLFVCTTCGSKWQDGQRIGTSAGERLLEQLQALHQNWELAAEFPIQAVGCMSACSRSCAISFAATGKSTYLFGDISPAEPSIPLSNILDCASKYYQHPTGSLPWGERPAPLKQGILAKIPPLTIPTPTNAAL</sequence>
<gene>
    <name evidence="1" type="ORF">C7B77_16065</name>
</gene>
<dbReference type="EMBL" id="PVWO01000209">
    <property type="protein sequence ID" value="PSB55116.1"/>
    <property type="molecule type" value="Genomic_DNA"/>
</dbReference>
<dbReference type="AlphaFoldDB" id="A0A2T1GCI4"/>
<name>A0A2T1GCI4_9CYAN</name>
<keyword evidence="2" id="KW-1185">Reference proteome</keyword>
<dbReference type="RefSeq" id="WP_106306822.1">
    <property type="nucleotide sequence ID" value="NZ_PVWO01000209.1"/>
</dbReference>
<evidence type="ECO:0000313" key="2">
    <source>
        <dbReference type="Proteomes" id="UP000238937"/>
    </source>
</evidence>
<protein>
    <submittedName>
        <fullName evidence="1">FeS-binding protein</fullName>
    </submittedName>
</protein>
<reference evidence="1 2" key="1">
    <citation type="submission" date="2018-03" db="EMBL/GenBank/DDBJ databases">
        <title>The ancient ancestry and fast evolution of plastids.</title>
        <authorList>
            <person name="Moore K.R."/>
            <person name="Magnabosco C."/>
            <person name="Momper L."/>
            <person name="Gold D.A."/>
            <person name="Bosak T."/>
            <person name="Fournier G.P."/>
        </authorList>
    </citation>
    <scope>NUCLEOTIDE SEQUENCE [LARGE SCALE GENOMIC DNA]</scope>
    <source>
        <strain evidence="1 2">CCALA 037</strain>
    </source>
</reference>
<proteinExistence type="predicted"/>
<organism evidence="1 2">
    <name type="scientific">Chamaesiphon polymorphus CCALA 037</name>
    <dbReference type="NCBI Taxonomy" id="2107692"/>
    <lineage>
        <taxon>Bacteria</taxon>
        <taxon>Bacillati</taxon>
        <taxon>Cyanobacteriota</taxon>
        <taxon>Cyanophyceae</taxon>
        <taxon>Gomontiellales</taxon>
        <taxon>Chamaesiphonaceae</taxon>
        <taxon>Chamaesiphon</taxon>
    </lineage>
</organism>
<accession>A0A2T1GCI4</accession>